<dbReference type="InterPro" id="IPR041588">
    <property type="entry name" value="Integrase_H2C2"/>
</dbReference>
<feature type="compositionally biased region" description="Acidic residues" evidence="1">
    <location>
        <begin position="380"/>
        <end position="397"/>
    </location>
</feature>
<organism evidence="3 4">
    <name type="scientific">Allacma fusca</name>
    <dbReference type="NCBI Taxonomy" id="39272"/>
    <lineage>
        <taxon>Eukaryota</taxon>
        <taxon>Metazoa</taxon>
        <taxon>Ecdysozoa</taxon>
        <taxon>Arthropoda</taxon>
        <taxon>Hexapoda</taxon>
        <taxon>Collembola</taxon>
        <taxon>Symphypleona</taxon>
        <taxon>Sminthuridae</taxon>
        <taxon>Allacma</taxon>
    </lineage>
</organism>
<dbReference type="InterPro" id="IPR008042">
    <property type="entry name" value="Retrotrans_Pao"/>
</dbReference>
<keyword evidence="4" id="KW-1185">Reference proteome</keyword>
<reference evidence="3" key="1">
    <citation type="submission" date="2021-06" db="EMBL/GenBank/DDBJ databases">
        <authorList>
            <person name="Hodson N. C."/>
            <person name="Mongue J. A."/>
            <person name="Jaron S. K."/>
        </authorList>
    </citation>
    <scope>NUCLEOTIDE SEQUENCE</scope>
</reference>
<feature type="non-terminal residue" evidence="3">
    <location>
        <position position="496"/>
    </location>
</feature>
<protein>
    <recommendedName>
        <fullName evidence="2">Integrase zinc-binding domain-containing protein</fullName>
    </recommendedName>
</protein>
<accession>A0A8J2KHI5</accession>
<dbReference type="AlphaFoldDB" id="A0A8J2KHI5"/>
<feature type="compositionally biased region" description="Acidic residues" evidence="1">
    <location>
        <begin position="408"/>
        <end position="433"/>
    </location>
</feature>
<feature type="compositionally biased region" description="Basic residues" evidence="1">
    <location>
        <begin position="486"/>
        <end position="496"/>
    </location>
</feature>
<dbReference type="Pfam" id="PF17921">
    <property type="entry name" value="Integrase_H2C2"/>
    <property type="match status" value="1"/>
</dbReference>
<feature type="domain" description="Integrase zinc-binding" evidence="2">
    <location>
        <begin position="275"/>
        <end position="327"/>
    </location>
</feature>
<name>A0A8J2KHI5_9HEXA</name>
<proteinExistence type="predicted"/>
<evidence type="ECO:0000259" key="2">
    <source>
        <dbReference type="Pfam" id="PF17921"/>
    </source>
</evidence>
<evidence type="ECO:0000313" key="4">
    <source>
        <dbReference type="Proteomes" id="UP000708208"/>
    </source>
</evidence>
<gene>
    <name evidence="3" type="ORF">AFUS01_LOCUS25404</name>
</gene>
<comment type="caution">
    <text evidence="3">The sequence shown here is derived from an EMBL/GenBank/DDBJ whole genome shotgun (WGS) entry which is preliminary data.</text>
</comment>
<dbReference type="OrthoDB" id="6434680at2759"/>
<dbReference type="PANTHER" id="PTHR47331:SF1">
    <property type="entry name" value="GAG-LIKE PROTEIN"/>
    <property type="match status" value="1"/>
</dbReference>
<dbReference type="Proteomes" id="UP000708208">
    <property type="component" value="Unassembled WGS sequence"/>
</dbReference>
<sequence>MEVLAKISPDLRAKEYVDLTAMAENPVQRVLGLIWNPSTDEFKFKLNFHKVPEDVVDGVKLPTKRQVLSLMMSIFDPLGFIAHLVIKVKILFQFIWRSGLGWDDSLTQALGERWRKWLKLLEGWPSEIKCEDGTDEEMKSDFIFVITSPEINKFSLLPDVTRFSKWRRLIQATAYVRRAGKARFGAISSPSKIQVEDVAWAEILWWQKVQSDSFGEEIQLLSRKQELSPKSKLYKLSVFMDEDGVLRVQGRTAKSPELQYSAKCPVVLDPKHLFTELLLLDFHERAAHQGKETVVNEVKQRYWIFTLRAAVKKAFFCCYFCRRKKARAVPPLMGNLPKARVERQIRPFVQPRGNEKVRSKSYPFVEALNKTIDLTVSSSSEDESDEGDSSGEDETSAEDVFIANTMIIDEDESCEDDSSGDDSSEEESGEDDVFTANTTIIRKNGLAHPSSEYPGPSRGKPSNNAKNRDDKALSSRKTNVQNSKDPKRRLERLKQE</sequence>
<dbReference type="EMBL" id="CAJVCH010328004">
    <property type="protein sequence ID" value="CAG7786855.1"/>
    <property type="molecule type" value="Genomic_DNA"/>
</dbReference>
<dbReference type="PANTHER" id="PTHR47331">
    <property type="entry name" value="PHD-TYPE DOMAIN-CONTAINING PROTEIN"/>
    <property type="match status" value="1"/>
</dbReference>
<evidence type="ECO:0000313" key="3">
    <source>
        <dbReference type="EMBL" id="CAG7786855.1"/>
    </source>
</evidence>
<evidence type="ECO:0000256" key="1">
    <source>
        <dbReference type="SAM" id="MobiDB-lite"/>
    </source>
</evidence>
<dbReference type="Pfam" id="PF05380">
    <property type="entry name" value="Peptidase_A17"/>
    <property type="match status" value="1"/>
</dbReference>
<feature type="region of interest" description="Disordered" evidence="1">
    <location>
        <begin position="375"/>
        <end position="496"/>
    </location>
</feature>